<dbReference type="Pfam" id="PF25250">
    <property type="entry name" value="DUF7852"/>
    <property type="match status" value="1"/>
</dbReference>
<dbReference type="InterPro" id="IPR054845">
    <property type="entry name" value="Exosporium_prot_C"/>
</dbReference>
<name>A0A6M0RBE9_9CLOT</name>
<dbReference type="InterPro" id="IPR057174">
    <property type="entry name" value="DUF7852"/>
</dbReference>
<sequence>MDNTSSVDSTSNTDNNPNTGNGKCNFGCGKVLSSKTLCLSNGTNLTPQGINGPVVVKTPVVLAEKNVQIDVEARLKLKRKYYEIKRIKKDVYLTQCELIPNIGITENGVPTTGKLFISGYVRENIEYASADCVSKYAVSGDINHTTEKIPFNCVTEVDYVNPPILFERLPQNTTDLYCDDRPCNENCKKKRIGKMDCEEYLEDEVRFTEKPYCELEGSRIFQADIQQEPCEFAGVKKYDELLQKMVVYVRIKVLQVQQVSIDC</sequence>
<reference evidence="2 3" key="1">
    <citation type="submission" date="2019-04" db="EMBL/GenBank/DDBJ databases">
        <title>Genome sequencing of Clostridium botulinum Groups I-IV and Clostridium butyricum.</title>
        <authorList>
            <person name="Brunt J."/>
            <person name="Van Vliet A.H.M."/>
            <person name="Stringer S.C."/>
            <person name="Carter A.T."/>
            <person name="Peck M.W."/>
        </authorList>
    </citation>
    <scope>NUCLEOTIDE SEQUENCE [LARGE SCALE GENOMIC DNA]</scope>
    <source>
        <strain evidence="2 3">IFR 18/094</strain>
    </source>
</reference>
<proteinExistence type="predicted"/>
<comment type="caution">
    <text evidence="2">The sequence shown here is derived from an EMBL/GenBank/DDBJ whole genome shotgun (WGS) entry which is preliminary data.</text>
</comment>
<keyword evidence="3" id="KW-1185">Reference proteome</keyword>
<dbReference type="PANTHER" id="PTHR37303:SF2">
    <property type="entry name" value="DUF3794 DOMAIN-CONTAINING PROTEIN"/>
    <property type="match status" value="1"/>
</dbReference>
<accession>A0A6M0RBE9</accession>
<dbReference type="NCBIfam" id="NF045794">
    <property type="entry name" value="CsxC_fam"/>
    <property type="match status" value="1"/>
</dbReference>
<dbReference type="InterPro" id="IPR039286">
    <property type="entry name" value="CsxC"/>
</dbReference>
<evidence type="ECO:0000313" key="3">
    <source>
        <dbReference type="Proteomes" id="UP000473885"/>
    </source>
</evidence>
<dbReference type="AlphaFoldDB" id="A0A6M0RBE9"/>
<dbReference type="PANTHER" id="PTHR37303">
    <property type="entry name" value="EXPORTED PROTEIN-RELATED"/>
    <property type="match status" value="1"/>
</dbReference>
<gene>
    <name evidence="2" type="ORF">FDF74_06635</name>
</gene>
<evidence type="ECO:0000259" key="1">
    <source>
        <dbReference type="Pfam" id="PF25250"/>
    </source>
</evidence>
<protein>
    <recommendedName>
        <fullName evidence="1">DUF7852 domain-containing protein</fullName>
    </recommendedName>
</protein>
<organism evidence="2 3">
    <name type="scientific">Clostridium niameyense</name>
    <dbReference type="NCBI Taxonomy" id="1622073"/>
    <lineage>
        <taxon>Bacteria</taxon>
        <taxon>Bacillati</taxon>
        <taxon>Bacillota</taxon>
        <taxon>Clostridia</taxon>
        <taxon>Eubacteriales</taxon>
        <taxon>Clostridiaceae</taxon>
        <taxon>Clostridium</taxon>
    </lineage>
</organism>
<evidence type="ECO:0000313" key="2">
    <source>
        <dbReference type="EMBL" id="NEZ46889.1"/>
    </source>
</evidence>
<dbReference type="EMBL" id="SXDP01000004">
    <property type="protein sequence ID" value="NEZ46889.1"/>
    <property type="molecule type" value="Genomic_DNA"/>
</dbReference>
<feature type="domain" description="DUF7852" evidence="1">
    <location>
        <begin position="46"/>
        <end position="132"/>
    </location>
</feature>
<dbReference type="GO" id="GO:0043592">
    <property type="term" value="C:exosporium"/>
    <property type="evidence" value="ECO:0007669"/>
    <property type="project" value="InterPro"/>
</dbReference>
<dbReference type="Proteomes" id="UP000473885">
    <property type="component" value="Unassembled WGS sequence"/>
</dbReference>